<keyword evidence="2" id="KW-1185">Reference proteome</keyword>
<protein>
    <submittedName>
        <fullName evidence="1">Uncharacterized protein</fullName>
    </submittedName>
</protein>
<dbReference type="Proteomes" id="UP001367508">
    <property type="component" value="Unassembled WGS sequence"/>
</dbReference>
<organism evidence="1 2">
    <name type="scientific">Canavalia gladiata</name>
    <name type="common">Sword bean</name>
    <name type="synonym">Dolichos gladiatus</name>
    <dbReference type="NCBI Taxonomy" id="3824"/>
    <lineage>
        <taxon>Eukaryota</taxon>
        <taxon>Viridiplantae</taxon>
        <taxon>Streptophyta</taxon>
        <taxon>Embryophyta</taxon>
        <taxon>Tracheophyta</taxon>
        <taxon>Spermatophyta</taxon>
        <taxon>Magnoliopsida</taxon>
        <taxon>eudicotyledons</taxon>
        <taxon>Gunneridae</taxon>
        <taxon>Pentapetalae</taxon>
        <taxon>rosids</taxon>
        <taxon>fabids</taxon>
        <taxon>Fabales</taxon>
        <taxon>Fabaceae</taxon>
        <taxon>Papilionoideae</taxon>
        <taxon>50 kb inversion clade</taxon>
        <taxon>NPAAA clade</taxon>
        <taxon>indigoferoid/millettioid clade</taxon>
        <taxon>Phaseoleae</taxon>
        <taxon>Canavalia</taxon>
    </lineage>
</organism>
<name>A0AAN9MR12_CANGL</name>
<sequence>MESSKVGYIWNFYHHVYRALCPKQRPGNSLEHELSTSRLQNLFIESPIIIMLFDADFFATHGLSSGERDPHPHPSSFHDAELPLSLLTLRESEVKRLRLKRESQLQFTITITS</sequence>
<dbReference type="EMBL" id="JAYMYQ010000001">
    <property type="protein sequence ID" value="KAK7358996.1"/>
    <property type="molecule type" value="Genomic_DNA"/>
</dbReference>
<evidence type="ECO:0000313" key="2">
    <source>
        <dbReference type="Proteomes" id="UP001367508"/>
    </source>
</evidence>
<accession>A0AAN9MR12</accession>
<gene>
    <name evidence="1" type="ORF">VNO77_00939</name>
</gene>
<proteinExistence type="predicted"/>
<evidence type="ECO:0000313" key="1">
    <source>
        <dbReference type="EMBL" id="KAK7358996.1"/>
    </source>
</evidence>
<dbReference type="AlphaFoldDB" id="A0AAN9MR12"/>
<reference evidence="1 2" key="1">
    <citation type="submission" date="2024-01" db="EMBL/GenBank/DDBJ databases">
        <title>The genomes of 5 underutilized Papilionoideae crops provide insights into root nodulation and disease resistanc.</title>
        <authorList>
            <person name="Jiang F."/>
        </authorList>
    </citation>
    <scope>NUCLEOTIDE SEQUENCE [LARGE SCALE GENOMIC DNA]</scope>
    <source>
        <strain evidence="1">LVBAO_FW01</strain>
        <tissue evidence="1">Leaves</tissue>
    </source>
</reference>
<comment type="caution">
    <text evidence="1">The sequence shown here is derived from an EMBL/GenBank/DDBJ whole genome shotgun (WGS) entry which is preliminary data.</text>
</comment>